<sequence length="98" mass="11151">MMRMRRSEAAKNKSDAVSFSPTAEAGRARRRRDLGQKAAEVSESSSGSLCELPCRLVTSCLYLPIKPVEYLSRHCTNRFPGDQRHQTCFDLAQLWPKY</sequence>
<protein>
    <submittedName>
        <fullName evidence="2">Uncharacterized protein</fullName>
    </submittedName>
</protein>
<gene>
    <name evidence="2" type="ORF">EYF80_004746</name>
</gene>
<proteinExistence type="predicted"/>
<feature type="compositionally biased region" description="Basic and acidic residues" evidence="1">
    <location>
        <begin position="1"/>
        <end position="14"/>
    </location>
</feature>
<evidence type="ECO:0000313" key="3">
    <source>
        <dbReference type="Proteomes" id="UP000314294"/>
    </source>
</evidence>
<keyword evidence="3" id="KW-1185">Reference proteome</keyword>
<evidence type="ECO:0000313" key="2">
    <source>
        <dbReference type="EMBL" id="TNN85092.1"/>
    </source>
</evidence>
<comment type="caution">
    <text evidence="2">The sequence shown here is derived from an EMBL/GenBank/DDBJ whole genome shotgun (WGS) entry which is preliminary data.</text>
</comment>
<reference evidence="2 3" key="1">
    <citation type="submission" date="2019-03" db="EMBL/GenBank/DDBJ databases">
        <title>First draft genome of Liparis tanakae, snailfish: a comprehensive survey of snailfish specific genes.</title>
        <authorList>
            <person name="Kim W."/>
            <person name="Song I."/>
            <person name="Jeong J.-H."/>
            <person name="Kim D."/>
            <person name="Kim S."/>
            <person name="Ryu S."/>
            <person name="Song J.Y."/>
            <person name="Lee S.K."/>
        </authorList>
    </citation>
    <scope>NUCLEOTIDE SEQUENCE [LARGE SCALE GENOMIC DNA]</scope>
    <source>
        <tissue evidence="2">Muscle</tissue>
    </source>
</reference>
<evidence type="ECO:0000256" key="1">
    <source>
        <dbReference type="SAM" id="MobiDB-lite"/>
    </source>
</evidence>
<organism evidence="2 3">
    <name type="scientific">Liparis tanakae</name>
    <name type="common">Tanaka's snailfish</name>
    <dbReference type="NCBI Taxonomy" id="230148"/>
    <lineage>
        <taxon>Eukaryota</taxon>
        <taxon>Metazoa</taxon>
        <taxon>Chordata</taxon>
        <taxon>Craniata</taxon>
        <taxon>Vertebrata</taxon>
        <taxon>Euteleostomi</taxon>
        <taxon>Actinopterygii</taxon>
        <taxon>Neopterygii</taxon>
        <taxon>Teleostei</taxon>
        <taxon>Neoteleostei</taxon>
        <taxon>Acanthomorphata</taxon>
        <taxon>Eupercaria</taxon>
        <taxon>Perciformes</taxon>
        <taxon>Cottioidei</taxon>
        <taxon>Cottales</taxon>
        <taxon>Liparidae</taxon>
        <taxon>Liparis</taxon>
    </lineage>
</organism>
<name>A0A4Z2J6I1_9TELE</name>
<accession>A0A4Z2J6I1</accession>
<dbReference type="AlphaFoldDB" id="A0A4Z2J6I1"/>
<dbReference type="Proteomes" id="UP000314294">
    <property type="component" value="Unassembled WGS sequence"/>
</dbReference>
<dbReference type="EMBL" id="SRLO01000023">
    <property type="protein sequence ID" value="TNN85092.1"/>
    <property type="molecule type" value="Genomic_DNA"/>
</dbReference>
<feature type="region of interest" description="Disordered" evidence="1">
    <location>
        <begin position="1"/>
        <end position="48"/>
    </location>
</feature>